<reference evidence="9 11" key="2">
    <citation type="journal article" date="2018" name="Plant J.">
        <title>The Physcomitrella patens chromosome-scale assembly reveals moss genome structure and evolution.</title>
        <authorList>
            <person name="Lang D."/>
            <person name="Ullrich K.K."/>
            <person name="Murat F."/>
            <person name="Fuchs J."/>
            <person name="Jenkins J."/>
            <person name="Haas F.B."/>
            <person name="Piednoel M."/>
            <person name="Gundlach H."/>
            <person name="Van Bel M."/>
            <person name="Meyberg R."/>
            <person name="Vives C."/>
            <person name="Morata J."/>
            <person name="Symeonidi A."/>
            <person name="Hiss M."/>
            <person name="Muchero W."/>
            <person name="Kamisugi Y."/>
            <person name="Saleh O."/>
            <person name="Blanc G."/>
            <person name="Decker E.L."/>
            <person name="van Gessel N."/>
            <person name="Grimwood J."/>
            <person name="Hayes R.D."/>
            <person name="Graham S.W."/>
            <person name="Gunter L.E."/>
            <person name="McDaniel S.F."/>
            <person name="Hoernstein S.N.W."/>
            <person name="Larsson A."/>
            <person name="Li F.W."/>
            <person name="Perroud P.F."/>
            <person name="Phillips J."/>
            <person name="Ranjan P."/>
            <person name="Rokshar D.S."/>
            <person name="Rothfels C.J."/>
            <person name="Schneider L."/>
            <person name="Shu S."/>
            <person name="Stevenson D.W."/>
            <person name="Thummler F."/>
            <person name="Tillich M."/>
            <person name="Villarreal Aguilar J.C."/>
            <person name="Widiez T."/>
            <person name="Wong G.K."/>
            <person name="Wymore A."/>
            <person name="Zhang Y."/>
            <person name="Zimmer A.D."/>
            <person name="Quatrano R.S."/>
            <person name="Mayer K.F.X."/>
            <person name="Goodstein D."/>
            <person name="Casacuberta J.M."/>
            <person name="Vandepoele K."/>
            <person name="Reski R."/>
            <person name="Cuming A.C."/>
            <person name="Tuskan G.A."/>
            <person name="Maumus F."/>
            <person name="Salse J."/>
            <person name="Schmutz J."/>
            <person name="Rensing S.A."/>
        </authorList>
    </citation>
    <scope>NUCLEOTIDE SEQUENCE [LARGE SCALE GENOMIC DNA]</scope>
    <source>
        <strain evidence="10 11">cv. Gransden 2004</strain>
    </source>
</reference>
<dbReference type="Gramene" id="Pp3c19_20960V3.1">
    <property type="protein sequence ID" value="Pp3c19_20960V3.1"/>
    <property type="gene ID" value="Pp3c19_20960"/>
</dbReference>
<dbReference type="EMBL" id="ABEU02000019">
    <property type="protein sequence ID" value="PNR34582.1"/>
    <property type="molecule type" value="Genomic_DNA"/>
</dbReference>
<keyword evidence="4 7" id="KW-1133">Transmembrane helix</keyword>
<dbReference type="RefSeq" id="XP_024404014.1">
    <property type="nucleotide sequence ID" value="XM_024548246.2"/>
</dbReference>
<dbReference type="Pfam" id="PF01694">
    <property type="entry name" value="Rhomboid"/>
    <property type="match status" value="1"/>
</dbReference>
<dbReference type="RefSeq" id="XP_024404016.1">
    <property type="nucleotide sequence ID" value="XM_024548248.2"/>
</dbReference>
<dbReference type="PANTHER" id="PTHR43731:SF30">
    <property type="entry name" value="RHOMBOID-LIKE PROTEIN 9, CHLOROPLASTIC"/>
    <property type="match status" value="1"/>
</dbReference>
<dbReference type="InterPro" id="IPR035952">
    <property type="entry name" value="Rhomboid-like_sf"/>
</dbReference>
<reference evidence="9 11" key="1">
    <citation type="journal article" date="2008" name="Science">
        <title>The Physcomitrella genome reveals evolutionary insights into the conquest of land by plants.</title>
        <authorList>
            <person name="Rensing S."/>
            <person name="Lang D."/>
            <person name="Zimmer A."/>
            <person name="Terry A."/>
            <person name="Salamov A."/>
            <person name="Shapiro H."/>
            <person name="Nishiyama T."/>
            <person name="Perroud P.-F."/>
            <person name="Lindquist E."/>
            <person name="Kamisugi Y."/>
            <person name="Tanahashi T."/>
            <person name="Sakakibara K."/>
            <person name="Fujita T."/>
            <person name="Oishi K."/>
            <person name="Shin-I T."/>
            <person name="Kuroki Y."/>
            <person name="Toyoda A."/>
            <person name="Suzuki Y."/>
            <person name="Hashimoto A."/>
            <person name="Yamaguchi K."/>
            <person name="Sugano A."/>
            <person name="Kohara Y."/>
            <person name="Fujiyama A."/>
            <person name="Anterola A."/>
            <person name="Aoki S."/>
            <person name="Ashton N."/>
            <person name="Barbazuk W.B."/>
            <person name="Barker E."/>
            <person name="Bennetzen J."/>
            <person name="Bezanilla M."/>
            <person name="Blankenship R."/>
            <person name="Cho S.H."/>
            <person name="Dutcher S."/>
            <person name="Estelle M."/>
            <person name="Fawcett J.A."/>
            <person name="Gundlach H."/>
            <person name="Hanada K."/>
            <person name="Heyl A."/>
            <person name="Hicks K.A."/>
            <person name="Hugh J."/>
            <person name="Lohr M."/>
            <person name="Mayer K."/>
            <person name="Melkozernov A."/>
            <person name="Murata T."/>
            <person name="Nelson D."/>
            <person name="Pils B."/>
            <person name="Prigge M."/>
            <person name="Reiss B."/>
            <person name="Renner T."/>
            <person name="Rombauts S."/>
            <person name="Rushton P."/>
            <person name="Sanderfoot A."/>
            <person name="Schween G."/>
            <person name="Shiu S.-H."/>
            <person name="Stueber K."/>
            <person name="Theodoulou F.L."/>
            <person name="Tu H."/>
            <person name="Van de Peer Y."/>
            <person name="Verrier P.J."/>
            <person name="Waters E."/>
            <person name="Wood A."/>
            <person name="Yang L."/>
            <person name="Cove D."/>
            <person name="Cuming A."/>
            <person name="Hasebe M."/>
            <person name="Lucas S."/>
            <person name="Mishler D.B."/>
            <person name="Reski R."/>
            <person name="Grigoriev I."/>
            <person name="Quatrano R.S."/>
            <person name="Boore J.L."/>
        </authorList>
    </citation>
    <scope>NUCLEOTIDE SEQUENCE [LARGE SCALE GENOMIC DNA]</scope>
    <source>
        <strain evidence="10 11">cv. Gransden 2004</strain>
    </source>
</reference>
<feature type="transmembrane region" description="Helical" evidence="7">
    <location>
        <begin position="408"/>
        <end position="429"/>
    </location>
</feature>
<evidence type="ECO:0000313" key="11">
    <source>
        <dbReference type="Proteomes" id="UP000006727"/>
    </source>
</evidence>
<keyword evidence="5 7" id="KW-0472">Membrane</keyword>
<feature type="region of interest" description="Disordered" evidence="6">
    <location>
        <begin position="153"/>
        <end position="199"/>
    </location>
</feature>
<dbReference type="InterPro" id="IPR050925">
    <property type="entry name" value="Rhomboid_protease_S54"/>
</dbReference>
<dbReference type="RefSeq" id="XP_024404015.1">
    <property type="nucleotide sequence ID" value="XM_024548247.2"/>
</dbReference>
<dbReference type="FunCoup" id="A0A2K1IZ78">
    <property type="interactions" value="1428"/>
</dbReference>
<organism evidence="9">
    <name type="scientific">Physcomitrium patens</name>
    <name type="common">Spreading-leaved earth moss</name>
    <name type="synonym">Physcomitrella patens</name>
    <dbReference type="NCBI Taxonomy" id="3218"/>
    <lineage>
        <taxon>Eukaryota</taxon>
        <taxon>Viridiplantae</taxon>
        <taxon>Streptophyta</taxon>
        <taxon>Embryophyta</taxon>
        <taxon>Bryophyta</taxon>
        <taxon>Bryophytina</taxon>
        <taxon>Bryopsida</taxon>
        <taxon>Funariidae</taxon>
        <taxon>Funariales</taxon>
        <taxon>Funariaceae</taxon>
        <taxon>Physcomitrium</taxon>
    </lineage>
</organism>
<feature type="transmembrane region" description="Helical" evidence="7">
    <location>
        <begin position="543"/>
        <end position="565"/>
    </location>
</feature>
<evidence type="ECO:0000256" key="4">
    <source>
        <dbReference type="ARBA" id="ARBA00022989"/>
    </source>
</evidence>
<evidence type="ECO:0000313" key="9">
    <source>
        <dbReference type="EMBL" id="PNR34582.1"/>
    </source>
</evidence>
<keyword evidence="11" id="KW-1185">Reference proteome</keyword>
<dbReference type="GO" id="GO:0016020">
    <property type="term" value="C:membrane"/>
    <property type="evidence" value="ECO:0007669"/>
    <property type="project" value="UniProtKB-SubCell"/>
</dbReference>
<comment type="similarity">
    <text evidence="2">Belongs to the peptidase S54 family.</text>
</comment>
<keyword evidence="3 7" id="KW-0812">Transmembrane</keyword>
<dbReference type="GeneID" id="112296089"/>
<evidence type="ECO:0000259" key="8">
    <source>
        <dbReference type="Pfam" id="PF01694"/>
    </source>
</evidence>
<dbReference type="KEGG" id="ppp:112296089"/>
<dbReference type="Gene3D" id="1.20.1540.10">
    <property type="entry name" value="Rhomboid-like"/>
    <property type="match status" value="1"/>
</dbReference>
<evidence type="ECO:0000256" key="1">
    <source>
        <dbReference type="ARBA" id="ARBA00004141"/>
    </source>
</evidence>
<evidence type="ECO:0000256" key="5">
    <source>
        <dbReference type="ARBA" id="ARBA00023136"/>
    </source>
</evidence>
<dbReference type="PANTHER" id="PTHR43731">
    <property type="entry name" value="RHOMBOID PROTEASE"/>
    <property type="match status" value="1"/>
</dbReference>
<evidence type="ECO:0000256" key="3">
    <source>
        <dbReference type="ARBA" id="ARBA00022692"/>
    </source>
</evidence>
<evidence type="ECO:0000313" key="10">
    <source>
        <dbReference type="EnsemblPlants" id="Pp3c19_20960V3.1"/>
    </source>
</evidence>
<dbReference type="AlphaFoldDB" id="A0A2K1IZ78"/>
<evidence type="ECO:0000256" key="7">
    <source>
        <dbReference type="SAM" id="Phobius"/>
    </source>
</evidence>
<accession>A0A2K1IZ78</accession>
<feature type="transmembrane region" description="Helical" evidence="7">
    <location>
        <begin position="435"/>
        <end position="455"/>
    </location>
</feature>
<dbReference type="SUPFAM" id="SSF144091">
    <property type="entry name" value="Rhomboid-like"/>
    <property type="match status" value="1"/>
</dbReference>
<dbReference type="Proteomes" id="UP000006727">
    <property type="component" value="Chromosome 19"/>
</dbReference>
<feature type="transmembrane region" description="Helical" evidence="7">
    <location>
        <begin position="492"/>
        <end position="510"/>
    </location>
</feature>
<dbReference type="GO" id="GO:0004252">
    <property type="term" value="F:serine-type endopeptidase activity"/>
    <property type="evidence" value="ECO:0000318"/>
    <property type="project" value="GO_Central"/>
</dbReference>
<dbReference type="Gramene" id="Pp3c19_20960V3.2">
    <property type="protein sequence ID" value="Pp3c19_20960V3.2"/>
    <property type="gene ID" value="Pp3c19_20960"/>
</dbReference>
<gene>
    <name evidence="10" type="primary">LOC112296089</name>
    <name evidence="9" type="ORF">PHYPA_024399</name>
</gene>
<dbReference type="EnsemblPlants" id="Pp3c19_20960V3.2">
    <property type="protein sequence ID" value="Pp3c19_20960V3.2"/>
    <property type="gene ID" value="Pp3c19_20960"/>
</dbReference>
<dbReference type="InterPro" id="IPR022764">
    <property type="entry name" value="Peptidase_S54_rhomboid_dom"/>
</dbReference>
<dbReference type="OrthoDB" id="418595at2759"/>
<evidence type="ECO:0000256" key="2">
    <source>
        <dbReference type="ARBA" id="ARBA00009045"/>
    </source>
</evidence>
<feature type="compositionally biased region" description="Polar residues" evidence="6">
    <location>
        <begin position="158"/>
        <end position="195"/>
    </location>
</feature>
<feature type="domain" description="Peptidase S54 rhomboid" evidence="8">
    <location>
        <begin position="370"/>
        <end position="507"/>
    </location>
</feature>
<sequence length="580" mass="63906">MALVHGMQAVLFSHIRQLQPPHQFIDSNSNLKDFSCRVFRDDHSLGSQTEQIISFEVRKRRVTRGAHRLRFPQPDPEGLTYRSAYSRRRQILPAGPVNCLQTSRTEQLDDRSVEEETVNSTIEVKEDVAETDEWAVKKSLSALDAYFDKLHASRGEEPSSSTPYSQGTVNGASAAVSQSKTGSSGPVMGSQTSQDFGARNVVKDRVESDDKNSAGGLNALDAYFDKLRPRESEKTSTSYENTKNVVEEDKPTIGKDEKEVSIKVVSELDITVGEEEEAEYREFMEELEKALQQQVESGKLLSADDDNFMQESSWGLQSANSNSYVVNGLVALNVAVYLFGLASPQEVPGMVDASLPYLYGAKVNELIVNGEWWRLITPTFLHSGFLHLGLSTWALLEFGPAVGSAFGTLGFSAIYLLGGLYGNLLSFFHTPQGTVGGSGPIFALMAAWVVYILRNRDIIGLDVAGEIIRKVVIFTAITYALCNSFPVDDWTHLGAAISGLIFGLLTCPLVRVNVRVEDVSDENDDDVMESFLLLNEGIDPYRLLLVFALAVAVFSALFSVGVPYATEYHFLHGGLGDEYW</sequence>
<proteinExistence type="inferred from homology"/>
<evidence type="ECO:0000256" key="6">
    <source>
        <dbReference type="SAM" id="MobiDB-lite"/>
    </source>
</evidence>
<protein>
    <recommendedName>
        <fullName evidence="8">Peptidase S54 rhomboid domain-containing protein</fullName>
    </recommendedName>
</protein>
<dbReference type="EnsemblPlants" id="Pp3c19_20960V3.1">
    <property type="protein sequence ID" value="Pp3c19_20960V3.1"/>
    <property type="gene ID" value="Pp3c19_20960"/>
</dbReference>
<dbReference type="STRING" id="3218.A0A2K1IZ78"/>
<reference evidence="10" key="3">
    <citation type="submission" date="2020-12" db="UniProtKB">
        <authorList>
            <consortium name="EnsemblPlants"/>
        </authorList>
    </citation>
    <scope>IDENTIFICATION</scope>
</reference>
<comment type="subcellular location">
    <subcellularLocation>
        <location evidence="1">Membrane</location>
        <topology evidence="1">Multi-pass membrane protein</topology>
    </subcellularLocation>
</comment>
<dbReference type="PaxDb" id="3218-PP1S254_10V6.5"/>
<name>A0A2K1IZ78_PHYPA</name>